<reference evidence="2" key="1">
    <citation type="submission" date="2016-01" db="EMBL/GenBank/DDBJ databases">
        <authorList>
            <person name="Mitreva M."/>
            <person name="Pepin K.H."/>
            <person name="Mihindukulasuriya K.A."/>
            <person name="Fulton R."/>
            <person name="Fronick C."/>
            <person name="O'Laughlin M."/>
            <person name="Miner T."/>
            <person name="Herter B."/>
            <person name="Rosa B.A."/>
            <person name="Cordes M."/>
            <person name="Tomlinson C."/>
            <person name="Wollam A."/>
            <person name="Palsikar V.B."/>
            <person name="Mardis E.R."/>
            <person name="Wilson R.K."/>
        </authorList>
    </citation>
    <scope>NUCLEOTIDE SEQUENCE [LARGE SCALE GENOMIC DNA]</scope>
    <source>
        <strain evidence="2">GED7749B</strain>
    </source>
</reference>
<organism evidence="1 2">
    <name type="scientific">Heyndrickxia coagulans</name>
    <name type="common">Weizmannia coagulans</name>
    <dbReference type="NCBI Taxonomy" id="1398"/>
    <lineage>
        <taxon>Bacteria</taxon>
        <taxon>Bacillati</taxon>
        <taxon>Bacillota</taxon>
        <taxon>Bacilli</taxon>
        <taxon>Bacillales</taxon>
        <taxon>Bacillaceae</taxon>
        <taxon>Heyndrickxia</taxon>
    </lineage>
</organism>
<evidence type="ECO:0000313" key="1">
    <source>
        <dbReference type="EMBL" id="KWZ80719.1"/>
    </source>
</evidence>
<dbReference type="Proteomes" id="UP000070376">
    <property type="component" value="Unassembled WGS sequence"/>
</dbReference>
<dbReference type="EMBL" id="LRPN01000088">
    <property type="protein sequence ID" value="KWZ80719.1"/>
    <property type="molecule type" value="Genomic_DNA"/>
</dbReference>
<accession>A0A133KLZ9</accession>
<sequence>MGLPLFGKKGVAAIGIGGETGWAAGFKRNKSEFDNAGISFFSLLHAGQPIGQNERRSGSFCLIGPSN</sequence>
<name>A0A133KLZ9_HEYCO</name>
<proteinExistence type="predicted"/>
<evidence type="ECO:0000313" key="2">
    <source>
        <dbReference type="Proteomes" id="UP000070376"/>
    </source>
</evidence>
<dbReference type="PATRIC" id="fig|1398.22.peg.2232"/>
<comment type="caution">
    <text evidence="1">The sequence shown here is derived from an EMBL/GenBank/DDBJ whole genome shotgun (WGS) entry which is preliminary data.</text>
</comment>
<dbReference type="AlphaFoldDB" id="A0A133KLZ9"/>
<protein>
    <submittedName>
        <fullName evidence="1">Uncharacterized protein</fullName>
    </submittedName>
</protein>
<gene>
    <name evidence="1" type="ORF">HMPREF3213_02223</name>
</gene>